<reference evidence="3" key="1">
    <citation type="submission" date="2019-02" db="EMBL/GenBank/DDBJ databases">
        <authorList>
            <person name="Gruber-Vodicka R. H."/>
            <person name="Seah K. B. B."/>
        </authorList>
    </citation>
    <scope>NUCLEOTIDE SEQUENCE</scope>
    <source>
        <strain evidence="2">BECK_S312</strain>
        <strain evidence="3">BECK_S426</strain>
    </source>
</reference>
<proteinExistence type="predicted"/>
<name>A0A450XYT9_9GAMM</name>
<dbReference type="EMBL" id="CAADFP010000272">
    <property type="protein sequence ID" value="VFK34459.1"/>
    <property type="molecule type" value="Genomic_DNA"/>
</dbReference>
<keyword evidence="1" id="KW-1133">Transmembrane helix</keyword>
<evidence type="ECO:0000313" key="2">
    <source>
        <dbReference type="EMBL" id="VFK20802.1"/>
    </source>
</evidence>
<keyword evidence="1" id="KW-0812">Transmembrane</keyword>
<evidence type="ECO:0000256" key="1">
    <source>
        <dbReference type="SAM" id="Phobius"/>
    </source>
</evidence>
<protein>
    <submittedName>
        <fullName evidence="3">Uncharacterized protein</fullName>
    </submittedName>
</protein>
<dbReference type="EMBL" id="CAADFM010000276">
    <property type="protein sequence ID" value="VFK20802.1"/>
    <property type="molecule type" value="Genomic_DNA"/>
</dbReference>
<feature type="transmembrane region" description="Helical" evidence="1">
    <location>
        <begin position="6"/>
        <end position="27"/>
    </location>
</feature>
<sequence>MKKVLYILLIALAIVTVAIMPMMKGWLYTDIERIDRDFEGIFGGDASDKRAVASGGSSTMEKTIHLLVVHGIGRHCIGYADGLITGIARGARTYPPPLARSPSICRRNSVGKTSPTTISRSNRPRIANLSKSKTFPTAIASA</sequence>
<accession>A0A450XYT9</accession>
<organism evidence="3">
    <name type="scientific">Candidatus Kentrum sp. LPFa</name>
    <dbReference type="NCBI Taxonomy" id="2126335"/>
    <lineage>
        <taxon>Bacteria</taxon>
        <taxon>Pseudomonadati</taxon>
        <taxon>Pseudomonadota</taxon>
        <taxon>Gammaproteobacteria</taxon>
        <taxon>Candidatus Kentrum</taxon>
    </lineage>
</organism>
<evidence type="ECO:0000313" key="3">
    <source>
        <dbReference type="EMBL" id="VFK34459.1"/>
    </source>
</evidence>
<keyword evidence="1" id="KW-0472">Membrane</keyword>
<gene>
    <name evidence="2" type="ORF">BECKLPF1236A_GA0070988_102763</name>
    <name evidence="3" type="ORF">BECKLPF1236C_GA0070990_102724</name>
</gene>
<dbReference type="AlphaFoldDB" id="A0A450XYT9"/>